<evidence type="ECO:0000313" key="2">
    <source>
        <dbReference type="EMBL" id="ALS56107.1"/>
    </source>
</evidence>
<dbReference type="PANTHER" id="PTHR13696">
    <property type="entry name" value="P-LOOP CONTAINING NUCLEOSIDE TRIPHOSPHATE HYDROLASE"/>
    <property type="match status" value="1"/>
</dbReference>
<accession>A0A0U2XMP0</accession>
<evidence type="ECO:0000259" key="1">
    <source>
        <dbReference type="Pfam" id="PF13614"/>
    </source>
</evidence>
<dbReference type="CDD" id="cd02042">
    <property type="entry name" value="ParAB_family"/>
    <property type="match status" value="1"/>
</dbReference>
<dbReference type="InterPro" id="IPR027417">
    <property type="entry name" value="P-loop_NTPase"/>
</dbReference>
<dbReference type="SUPFAM" id="SSF52540">
    <property type="entry name" value="P-loop containing nucleoside triphosphate hydrolases"/>
    <property type="match status" value="1"/>
</dbReference>
<dbReference type="FunFam" id="3.40.50.300:FF:000285">
    <property type="entry name" value="Sporulation initiation inhibitor Soj"/>
    <property type="match status" value="1"/>
</dbReference>
<protein>
    <submittedName>
        <fullName evidence="2">Putative chromosome partitioning protein ParA</fullName>
    </submittedName>
</protein>
<dbReference type="EMBL" id="KT201087">
    <property type="protein sequence ID" value="ALS56107.1"/>
    <property type="molecule type" value="Genomic_DNA"/>
</dbReference>
<sequence>MKILSVVNQKGGVGKTTTSINLSACLFKMKRRVLLIDLDPQSNATRGSGIDASIIQDSINDVLLDRVHIEKAIIKSQFDGYDILPATPSLTESEVALVARDEREFILKNKLTSVLSSYDYILMDCPPSLNILTVNSLVSATGVLIPVQCEFYALQGLSELINTINQIQNTSNEKLKIEGILRTMFDSRNNLSNDVSDQLKEHFPTELYKTKIPRNIRVAEAPSFGKSILEYDGLSKGSLSYYSLSGEIIKDE</sequence>
<dbReference type="PANTHER" id="PTHR13696:SF52">
    <property type="entry name" value="PARA FAMILY PROTEIN CT_582"/>
    <property type="match status" value="1"/>
</dbReference>
<dbReference type="AlphaFoldDB" id="A0A0U2XMP0"/>
<name>A0A0U2XMP0_9BACT</name>
<dbReference type="PIRSF" id="PIRSF009320">
    <property type="entry name" value="Nuc_binding_HP_1000"/>
    <property type="match status" value="1"/>
</dbReference>
<feature type="domain" description="AAA" evidence="1">
    <location>
        <begin position="1"/>
        <end position="177"/>
    </location>
</feature>
<dbReference type="InterPro" id="IPR050678">
    <property type="entry name" value="DNA_Partitioning_ATPase"/>
</dbReference>
<dbReference type="InterPro" id="IPR025669">
    <property type="entry name" value="AAA_dom"/>
</dbReference>
<dbReference type="Pfam" id="PF13614">
    <property type="entry name" value="AAA_31"/>
    <property type="match status" value="1"/>
</dbReference>
<reference evidence="2" key="1">
    <citation type="journal article" date="2016" name="ISME J.">
        <title>Functional metagenomic screen reveals new and diverse microbial rhodopsins.</title>
        <authorList>
            <person name="Pushkarev A."/>
            <person name="Beja O."/>
        </authorList>
    </citation>
    <scope>NUCLEOTIDE SEQUENCE</scope>
</reference>
<proteinExistence type="predicted"/>
<dbReference type="Gene3D" id="3.40.50.300">
    <property type="entry name" value="P-loop containing nucleotide triphosphate hydrolases"/>
    <property type="match status" value="1"/>
</dbReference>
<organism evidence="2">
    <name type="scientific">uncultured bacterium EIL5A08</name>
    <dbReference type="NCBI Taxonomy" id="1768204"/>
    <lineage>
        <taxon>Bacteria</taxon>
        <taxon>environmental samples</taxon>
    </lineage>
</organism>